<protein>
    <submittedName>
        <fullName evidence="4">Transglutaminase-like domain-containing protein</fullName>
    </submittedName>
</protein>
<dbReference type="InterPro" id="IPR052901">
    <property type="entry name" value="Bact_TGase-like"/>
</dbReference>
<feature type="transmembrane region" description="Helical" evidence="2">
    <location>
        <begin position="175"/>
        <end position="191"/>
    </location>
</feature>
<evidence type="ECO:0000256" key="1">
    <source>
        <dbReference type="SAM" id="MobiDB-lite"/>
    </source>
</evidence>
<feature type="transmembrane region" description="Helical" evidence="2">
    <location>
        <begin position="149"/>
        <end position="168"/>
    </location>
</feature>
<keyword evidence="2" id="KW-0812">Transmembrane</keyword>
<feature type="transmembrane region" description="Helical" evidence="2">
    <location>
        <begin position="38"/>
        <end position="58"/>
    </location>
</feature>
<keyword evidence="2" id="KW-1133">Transmembrane helix</keyword>
<dbReference type="SMART" id="SM00460">
    <property type="entry name" value="TGc"/>
    <property type="match status" value="1"/>
</dbReference>
<feature type="domain" description="Transglutaminase-like" evidence="3">
    <location>
        <begin position="522"/>
        <end position="598"/>
    </location>
</feature>
<reference evidence="4 5" key="1">
    <citation type="submission" date="2021-06" db="EMBL/GenBank/DDBJ databases">
        <title>Description of novel taxa of the family Lachnospiraceae.</title>
        <authorList>
            <person name="Chaplin A.V."/>
            <person name="Sokolova S.R."/>
            <person name="Pikina A.P."/>
            <person name="Korzhanova M."/>
            <person name="Belova V."/>
            <person name="Korostin D."/>
            <person name="Efimov B.A."/>
        </authorList>
    </citation>
    <scope>NUCLEOTIDE SEQUENCE [LARGE SCALE GENOMIC DNA]</scope>
    <source>
        <strain evidence="4 5">ASD4241</strain>
    </source>
</reference>
<evidence type="ECO:0000256" key="2">
    <source>
        <dbReference type="SAM" id="Phobius"/>
    </source>
</evidence>
<gene>
    <name evidence="4" type="ORF">KTH90_02515</name>
</gene>
<sequence>MPMKIFKKKNRKTGNGLSIHTSYTGLEESLYRRSFIDYFFLSVILCLGILGLLFTVASCFSIPIYVPLTVYVLALAALYGCLTFYFNSAWRLWLPAGVLLYLLFFWLFEESVQEGLFWIAGSILTQVNEYLGSSYTLPPLYNEIQSSSGTAGLLAVCLPLCPLLSWCLIRAKRSYAYVLTLGFGFLWPFCLGTSADTASGILVFLSVLLSVAVRSGGKKRDRTTETHIQKKTGPVVLLMIVLSLSIGLAFLAPLIEKSLGNRLELKRTINGYLTAIDPFRPGSSYTERGVGSGSLAQISSLAGPVTNHLRLTLTDEPPVINIYLEGYIGAEYTNLGWDPADSDTFQEYFSTVRAANPGAFIRNLSYPPYYMNMEAVSQLYRYQSMDVELINADPSYYYTPYTSFYEDNMVLCADSYIYGNQESSYSVFYNPLFIVNDIPPGAKAEGTADSNIKTRYNDYVNKTYLQVPDHVRERFQDDIAHTASSDPFTAIRNVLSLLREQTTYDTSPGRVPVGRDFAEYFFYRNRKGFCVHYATTAVLMLRMNGIPARFVSGYRVSPSEFHEKDNGTYQAIVTSEDAHAWVEVYIDHVGWLVAEATPGFERVDFGDGSQAPEAPENPGTNEAETTPTPTPSVTPAPSAASDADASQDGAYGGSDLADRTSHLWKVVFPYIGWIILGALLLPAIGLGILKSLRAYARFGNLKSNINDRIRKTYLSISRLLTLDGLKEKPEYPNEEWVLLLSGKYPDLPAGIFEEILEDTRKACYGEKQLPEFSLEFMIQKYGMLRGSVYSKRSWFGRLWLWIRE</sequence>
<dbReference type="InterPro" id="IPR038765">
    <property type="entry name" value="Papain-like_cys_pep_sf"/>
</dbReference>
<dbReference type="Pfam" id="PF01841">
    <property type="entry name" value="Transglut_core"/>
    <property type="match status" value="1"/>
</dbReference>
<evidence type="ECO:0000259" key="3">
    <source>
        <dbReference type="SMART" id="SM00460"/>
    </source>
</evidence>
<dbReference type="Gene3D" id="3.10.620.30">
    <property type="match status" value="1"/>
</dbReference>
<dbReference type="EMBL" id="JAHQCX010000001">
    <property type="protein sequence ID" value="MBU9724880.1"/>
    <property type="molecule type" value="Genomic_DNA"/>
</dbReference>
<feature type="transmembrane region" description="Helical" evidence="2">
    <location>
        <begin position="64"/>
        <end position="85"/>
    </location>
</feature>
<evidence type="ECO:0000313" key="5">
    <source>
        <dbReference type="Proteomes" id="UP001314681"/>
    </source>
</evidence>
<evidence type="ECO:0000313" key="4">
    <source>
        <dbReference type="EMBL" id="MBU9724880.1"/>
    </source>
</evidence>
<proteinExistence type="predicted"/>
<dbReference type="InterPro" id="IPR002931">
    <property type="entry name" value="Transglutaminase-like"/>
</dbReference>
<feature type="compositionally biased region" description="Low complexity" evidence="1">
    <location>
        <begin position="635"/>
        <end position="646"/>
    </location>
</feature>
<organism evidence="4 5">
    <name type="scientific">Diplocloster modestus</name>
    <dbReference type="NCBI Taxonomy" id="2850322"/>
    <lineage>
        <taxon>Bacteria</taxon>
        <taxon>Bacillati</taxon>
        <taxon>Bacillota</taxon>
        <taxon>Clostridia</taxon>
        <taxon>Lachnospirales</taxon>
        <taxon>Lachnospiraceae</taxon>
        <taxon>Diplocloster</taxon>
    </lineage>
</organism>
<dbReference type="RefSeq" id="WP_238726201.1">
    <property type="nucleotide sequence ID" value="NZ_JAHQCX010000001.1"/>
</dbReference>
<feature type="transmembrane region" description="Helical" evidence="2">
    <location>
        <begin position="197"/>
        <end position="214"/>
    </location>
</feature>
<feature type="transmembrane region" description="Helical" evidence="2">
    <location>
        <begin position="92"/>
        <end position="108"/>
    </location>
</feature>
<name>A0ABS6K2Z4_9FIRM</name>
<dbReference type="PANTHER" id="PTHR42736">
    <property type="entry name" value="PROTEIN-GLUTAMINE GAMMA-GLUTAMYLTRANSFERASE"/>
    <property type="match status" value="1"/>
</dbReference>
<feature type="transmembrane region" description="Helical" evidence="2">
    <location>
        <begin position="670"/>
        <end position="689"/>
    </location>
</feature>
<feature type="region of interest" description="Disordered" evidence="1">
    <location>
        <begin position="604"/>
        <end position="652"/>
    </location>
</feature>
<accession>A0ABS6K2Z4</accession>
<keyword evidence="5" id="KW-1185">Reference proteome</keyword>
<dbReference type="SUPFAM" id="SSF54001">
    <property type="entry name" value="Cysteine proteinases"/>
    <property type="match status" value="1"/>
</dbReference>
<dbReference type="Proteomes" id="UP001314681">
    <property type="component" value="Unassembled WGS sequence"/>
</dbReference>
<feature type="transmembrane region" description="Helical" evidence="2">
    <location>
        <begin position="235"/>
        <end position="255"/>
    </location>
</feature>
<keyword evidence="2" id="KW-0472">Membrane</keyword>
<dbReference type="PANTHER" id="PTHR42736:SF1">
    <property type="entry name" value="PROTEIN-GLUTAMINE GAMMA-GLUTAMYLTRANSFERASE"/>
    <property type="match status" value="1"/>
</dbReference>
<comment type="caution">
    <text evidence="4">The sequence shown here is derived from an EMBL/GenBank/DDBJ whole genome shotgun (WGS) entry which is preliminary data.</text>
</comment>